<keyword evidence="3 4" id="KW-0378">Hydrolase</keyword>
<gene>
    <name evidence="8" type="ORF">TRIADDRAFT_37773</name>
</gene>
<keyword evidence="9" id="KW-1185">Reference proteome</keyword>
<dbReference type="InterPro" id="IPR016202">
    <property type="entry name" value="DNase_I"/>
</dbReference>
<dbReference type="KEGG" id="tad:TRIADDRAFT_37773"/>
<dbReference type="InterPro" id="IPR005135">
    <property type="entry name" value="Endo/exonuclease/phosphatase"/>
</dbReference>
<feature type="domain" description="Endonuclease/exonuclease/phosphatase" evidence="7">
    <location>
        <begin position="18"/>
        <end position="264"/>
    </location>
</feature>
<organism evidence="8 9">
    <name type="scientific">Trichoplax adhaerens</name>
    <name type="common">Trichoplax reptans</name>
    <dbReference type="NCBI Taxonomy" id="10228"/>
    <lineage>
        <taxon>Eukaryota</taxon>
        <taxon>Metazoa</taxon>
        <taxon>Placozoa</taxon>
        <taxon>Uniplacotomia</taxon>
        <taxon>Trichoplacea</taxon>
        <taxon>Trichoplacidae</taxon>
        <taxon>Trichoplax</taxon>
    </lineage>
</organism>
<dbReference type="InterPro" id="IPR036691">
    <property type="entry name" value="Endo/exonu/phosph_ase_sf"/>
</dbReference>
<keyword evidence="4" id="KW-0255">Endonuclease</keyword>
<evidence type="ECO:0000313" key="8">
    <source>
        <dbReference type="EMBL" id="EDV25218.1"/>
    </source>
</evidence>
<protein>
    <recommendedName>
        <fullName evidence="4">Deoxyribonuclease</fullName>
    </recommendedName>
</protein>
<dbReference type="PANTHER" id="PTHR11371">
    <property type="entry name" value="DEOXYRIBONUCLEASE"/>
    <property type="match status" value="1"/>
</dbReference>
<dbReference type="AlphaFoldDB" id="B3RWZ2"/>
<evidence type="ECO:0000256" key="5">
    <source>
        <dbReference type="PIRSR" id="PIRSR000988-1"/>
    </source>
</evidence>
<feature type="active site" evidence="5">
    <location>
        <position position="91"/>
    </location>
</feature>
<reference evidence="8 9" key="1">
    <citation type="journal article" date="2008" name="Nature">
        <title>The Trichoplax genome and the nature of placozoans.</title>
        <authorList>
            <person name="Srivastava M."/>
            <person name="Begovic E."/>
            <person name="Chapman J."/>
            <person name="Putnam N.H."/>
            <person name="Hellsten U."/>
            <person name="Kawashima T."/>
            <person name="Kuo A."/>
            <person name="Mitros T."/>
            <person name="Salamov A."/>
            <person name="Carpenter M.L."/>
            <person name="Signorovitch A.Y."/>
            <person name="Moreno M.A."/>
            <person name="Kamm K."/>
            <person name="Grimwood J."/>
            <person name="Schmutz J."/>
            <person name="Shapiro H."/>
            <person name="Grigoriev I.V."/>
            <person name="Buss L.W."/>
            <person name="Schierwater B."/>
            <person name="Dellaporta S.L."/>
            <person name="Rokhsar D.S."/>
        </authorList>
    </citation>
    <scope>NUCLEOTIDE SEQUENCE [LARGE SCALE GENOMIC DNA]</scope>
    <source>
        <strain evidence="8 9">Grell-BS-1999</strain>
    </source>
</reference>
<dbReference type="CDD" id="cd10282">
    <property type="entry name" value="DNase1"/>
    <property type="match status" value="1"/>
</dbReference>
<sequence length="273" mass="30748">MLAVLALAAEAGKVKLAAFNIQVLGKTKMGKPDVVADLVKILRRYDLTLIQEIRDISGTAIQQLLTEVNKGHSRSYSMLISDRLGRTSSKEQYAFFYRSDLFSPQGNYHYDDGSESAGEDTFQREPFVVKFKIRATGKQFLLIPCHASPSYAVEENDALTDVYDDATSRLGETNAIILGDLNADCSYVTSSEWSYIRLWTQSRFNWIIPNSADTTTKSTHCAYDRFVLVGSRMQSDYVSGTAKVFRYDTEYGLSYSETTAVSDHYPIEMELYD</sequence>
<dbReference type="GO" id="GO:0004530">
    <property type="term" value="F:deoxyribonuclease I activity"/>
    <property type="evidence" value="ECO:0000318"/>
    <property type="project" value="GO_Central"/>
</dbReference>
<dbReference type="eggNOG" id="ENOG502QQFT">
    <property type="taxonomic scope" value="Eukaryota"/>
</dbReference>
<evidence type="ECO:0000256" key="1">
    <source>
        <dbReference type="ARBA" id="ARBA00007359"/>
    </source>
</evidence>
<dbReference type="FunCoup" id="B3RWZ2">
    <property type="interactions" value="74"/>
</dbReference>
<evidence type="ECO:0000256" key="2">
    <source>
        <dbReference type="ARBA" id="ARBA00022722"/>
    </source>
</evidence>
<dbReference type="HOGENOM" id="CLU_043335_2_1_1"/>
<dbReference type="Proteomes" id="UP000009022">
    <property type="component" value="Unassembled WGS sequence"/>
</dbReference>
<dbReference type="InParanoid" id="B3RWZ2"/>
<evidence type="ECO:0000313" key="9">
    <source>
        <dbReference type="Proteomes" id="UP000009022"/>
    </source>
</evidence>
<evidence type="ECO:0000259" key="7">
    <source>
        <dbReference type="Pfam" id="PF03372"/>
    </source>
</evidence>
<dbReference type="GO" id="GO:0005634">
    <property type="term" value="C:nucleus"/>
    <property type="evidence" value="ECO:0000318"/>
    <property type="project" value="GO_Central"/>
</dbReference>
<dbReference type="GO" id="GO:0003677">
    <property type="term" value="F:DNA binding"/>
    <property type="evidence" value="ECO:0000318"/>
    <property type="project" value="GO_Central"/>
</dbReference>
<evidence type="ECO:0000256" key="3">
    <source>
        <dbReference type="ARBA" id="ARBA00022801"/>
    </source>
</evidence>
<feature type="disulfide bond" description="Essential for enzymatic activity" evidence="6">
    <location>
        <begin position="185"/>
        <end position="221"/>
    </location>
</feature>
<feature type="active site" evidence="5">
    <location>
        <position position="146"/>
    </location>
</feature>
<dbReference type="SMART" id="SM00476">
    <property type="entry name" value="DNaseIc"/>
    <property type="match status" value="1"/>
</dbReference>
<dbReference type="SUPFAM" id="SSF56219">
    <property type="entry name" value="DNase I-like"/>
    <property type="match status" value="1"/>
</dbReference>
<accession>B3RWZ2</accession>
<name>B3RWZ2_TRIAD</name>
<comment type="similarity">
    <text evidence="1 4">Belongs to the DNase I family.</text>
</comment>
<dbReference type="PANTHER" id="PTHR11371:SF31">
    <property type="entry name" value="EXTRACELLULAR NUCLEASE"/>
    <property type="match status" value="1"/>
</dbReference>
<dbReference type="GeneID" id="6754321"/>
<dbReference type="GO" id="GO:0006308">
    <property type="term" value="P:DNA catabolic process"/>
    <property type="evidence" value="ECO:0000318"/>
    <property type="project" value="GO_Central"/>
</dbReference>
<evidence type="ECO:0000256" key="6">
    <source>
        <dbReference type="PIRSR" id="PIRSR000988-2"/>
    </source>
</evidence>
<dbReference type="RefSeq" id="XP_002113108.1">
    <property type="nucleotide sequence ID" value="XM_002113072.1"/>
</dbReference>
<dbReference type="CTD" id="6754321"/>
<dbReference type="OMA" id="NHTDFVW"/>
<keyword evidence="6" id="KW-1015">Disulfide bond</keyword>
<evidence type="ECO:0000256" key="4">
    <source>
        <dbReference type="PIRNR" id="PIRNR000988"/>
    </source>
</evidence>
<keyword evidence="2 4" id="KW-0540">Nuclease</keyword>
<dbReference type="Gene3D" id="3.60.10.10">
    <property type="entry name" value="Endonuclease/exonuclease/phosphatase"/>
    <property type="match status" value="1"/>
</dbReference>
<proteinExistence type="inferred from homology"/>
<dbReference type="PhylomeDB" id="B3RWZ2"/>
<dbReference type="STRING" id="10228.B3RWZ2"/>
<dbReference type="PIRSF" id="PIRSF000988">
    <property type="entry name" value="DNase_I_euk"/>
    <property type="match status" value="1"/>
</dbReference>
<dbReference type="OrthoDB" id="10061407at2759"/>
<dbReference type="Pfam" id="PF03372">
    <property type="entry name" value="Exo_endo_phos"/>
    <property type="match status" value="1"/>
</dbReference>
<dbReference type="PRINTS" id="PR00130">
    <property type="entry name" value="DNASEI"/>
</dbReference>
<dbReference type="EMBL" id="DS985245">
    <property type="protein sequence ID" value="EDV25218.1"/>
    <property type="molecule type" value="Genomic_DNA"/>
</dbReference>